<dbReference type="InterPro" id="IPR013320">
    <property type="entry name" value="ConA-like_dom_sf"/>
</dbReference>
<dbReference type="Gene3D" id="2.60.120.200">
    <property type="match status" value="1"/>
</dbReference>
<dbReference type="EMBL" id="JAWXYG010000001">
    <property type="protein sequence ID" value="KAK4284414.1"/>
    <property type="molecule type" value="Genomic_DNA"/>
</dbReference>
<organism evidence="1 2">
    <name type="scientific">Acacia crassicarpa</name>
    <name type="common">northern wattle</name>
    <dbReference type="NCBI Taxonomy" id="499986"/>
    <lineage>
        <taxon>Eukaryota</taxon>
        <taxon>Viridiplantae</taxon>
        <taxon>Streptophyta</taxon>
        <taxon>Embryophyta</taxon>
        <taxon>Tracheophyta</taxon>
        <taxon>Spermatophyta</taxon>
        <taxon>Magnoliopsida</taxon>
        <taxon>eudicotyledons</taxon>
        <taxon>Gunneridae</taxon>
        <taxon>Pentapetalae</taxon>
        <taxon>rosids</taxon>
        <taxon>fabids</taxon>
        <taxon>Fabales</taxon>
        <taxon>Fabaceae</taxon>
        <taxon>Caesalpinioideae</taxon>
        <taxon>mimosoid clade</taxon>
        <taxon>Acacieae</taxon>
        <taxon>Acacia</taxon>
    </lineage>
</organism>
<sequence length="130" mass="15408">MGTDCLWTKWPRMCKNRGEVNNFFPTERPMYLVSSIRNSDEWATRGGLEKTYWRLAPFVSSYKDFTVEACQWEEPYPPCVSTTTQNWRDQYDAWHLSNDQKIDHVGFSETSSFMMQRFSTLHNSSLSPWD</sequence>
<evidence type="ECO:0000313" key="2">
    <source>
        <dbReference type="Proteomes" id="UP001293593"/>
    </source>
</evidence>
<protein>
    <submittedName>
        <fullName evidence="1">Uncharacterized protein</fullName>
    </submittedName>
</protein>
<dbReference type="AlphaFoldDB" id="A0AAE1N8B4"/>
<comment type="caution">
    <text evidence="1">The sequence shown here is derived from an EMBL/GenBank/DDBJ whole genome shotgun (WGS) entry which is preliminary data.</text>
</comment>
<evidence type="ECO:0000313" key="1">
    <source>
        <dbReference type="EMBL" id="KAK4284414.1"/>
    </source>
</evidence>
<dbReference type="PANTHER" id="PTHR31062">
    <property type="entry name" value="XYLOGLUCAN ENDOTRANSGLUCOSYLASE/HYDROLASE PROTEIN 8-RELATED"/>
    <property type="match status" value="1"/>
</dbReference>
<reference evidence="1" key="1">
    <citation type="submission" date="2023-10" db="EMBL/GenBank/DDBJ databases">
        <title>Chromosome-level genome of the transformable northern wattle, Acacia crassicarpa.</title>
        <authorList>
            <person name="Massaro I."/>
            <person name="Sinha N.R."/>
            <person name="Poethig S."/>
            <person name="Leichty A.R."/>
        </authorList>
    </citation>
    <scope>NUCLEOTIDE SEQUENCE</scope>
    <source>
        <strain evidence="1">Acra3RX</strain>
        <tissue evidence="1">Leaf</tissue>
    </source>
</reference>
<accession>A0AAE1N8B4</accession>
<name>A0AAE1N8B4_9FABA</name>
<dbReference type="SUPFAM" id="SSF49899">
    <property type="entry name" value="Concanavalin A-like lectins/glucanases"/>
    <property type="match status" value="1"/>
</dbReference>
<gene>
    <name evidence="1" type="ORF">QN277_001251</name>
</gene>
<dbReference type="InterPro" id="IPR044791">
    <property type="entry name" value="Beta-glucanase/XTH"/>
</dbReference>
<keyword evidence="2" id="KW-1185">Reference proteome</keyword>
<dbReference type="Proteomes" id="UP001293593">
    <property type="component" value="Unassembled WGS sequence"/>
</dbReference>
<dbReference type="GO" id="GO:0004553">
    <property type="term" value="F:hydrolase activity, hydrolyzing O-glycosyl compounds"/>
    <property type="evidence" value="ECO:0007669"/>
    <property type="project" value="InterPro"/>
</dbReference>
<proteinExistence type="predicted"/>